<evidence type="ECO:0000313" key="15">
    <source>
        <dbReference type="Proteomes" id="UP001143400"/>
    </source>
</evidence>
<gene>
    <name evidence="12" type="ORF">GCM10008170_26240</name>
    <name evidence="13" type="ORF">JOD31_002638</name>
</gene>
<evidence type="ECO:0000256" key="6">
    <source>
        <dbReference type="ARBA" id="ARBA00022692"/>
    </source>
</evidence>
<evidence type="ECO:0000256" key="3">
    <source>
        <dbReference type="ARBA" id="ARBA00022448"/>
    </source>
</evidence>
<evidence type="ECO:0000256" key="2">
    <source>
        <dbReference type="ARBA" id="ARBA00009477"/>
    </source>
</evidence>
<dbReference type="Pfam" id="PF26002">
    <property type="entry name" value="Beta-barrel_AprE"/>
    <property type="match status" value="1"/>
</dbReference>
<evidence type="ECO:0000256" key="4">
    <source>
        <dbReference type="ARBA" id="ARBA00022475"/>
    </source>
</evidence>
<accession>A0A9W6MSA9</accession>
<organism evidence="12 15">
    <name type="scientific">Methylopila capsulata</name>
    <dbReference type="NCBI Taxonomy" id="61654"/>
    <lineage>
        <taxon>Bacteria</taxon>
        <taxon>Pseudomonadati</taxon>
        <taxon>Pseudomonadota</taxon>
        <taxon>Alphaproteobacteria</taxon>
        <taxon>Hyphomicrobiales</taxon>
        <taxon>Methylopilaceae</taxon>
        <taxon>Methylopila</taxon>
    </lineage>
</organism>
<name>A0A9W6MSA9_9HYPH</name>
<dbReference type="InterPro" id="IPR050739">
    <property type="entry name" value="MFP"/>
</dbReference>
<keyword evidence="5 9" id="KW-0997">Cell inner membrane</keyword>
<comment type="caution">
    <text evidence="12">The sequence shown here is derived from an EMBL/GenBank/DDBJ whole genome shotgun (WGS) entry which is preliminary data.</text>
</comment>
<keyword evidence="14" id="KW-1185">Reference proteome</keyword>
<dbReference type="InterPro" id="IPR058982">
    <property type="entry name" value="Beta-barrel_AprE"/>
</dbReference>
<evidence type="ECO:0000313" key="13">
    <source>
        <dbReference type="EMBL" id="MBM7852396.1"/>
    </source>
</evidence>
<protein>
    <recommendedName>
        <fullName evidence="9">Membrane fusion protein (MFP) family protein</fullName>
    </recommendedName>
</protein>
<dbReference type="Pfam" id="PF25994">
    <property type="entry name" value="HH_AprE"/>
    <property type="match status" value="1"/>
</dbReference>
<dbReference type="GO" id="GO:0005886">
    <property type="term" value="C:plasma membrane"/>
    <property type="evidence" value="ECO:0007669"/>
    <property type="project" value="UniProtKB-SubCell"/>
</dbReference>
<proteinExistence type="inferred from homology"/>
<feature type="domain" description="AprE-like beta-barrel" evidence="11">
    <location>
        <begin position="325"/>
        <end position="414"/>
    </location>
</feature>
<dbReference type="Gene3D" id="2.40.30.170">
    <property type="match status" value="1"/>
</dbReference>
<dbReference type="Proteomes" id="UP000758856">
    <property type="component" value="Unassembled WGS sequence"/>
</dbReference>
<evidence type="ECO:0000313" key="12">
    <source>
        <dbReference type="EMBL" id="GLK56605.1"/>
    </source>
</evidence>
<evidence type="ECO:0000259" key="11">
    <source>
        <dbReference type="Pfam" id="PF26002"/>
    </source>
</evidence>
<dbReference type="Gene3D" id="2.40.50.100">
    <property type="match status" value="1"/>
</dbReference>
<dbReference type="EMBL" id="JAFBCY010000003">
    <property type="protein sequence ID" value="MBM7852396.1"/>
    <property type="molecule type" value="Genomic_DNA"/>
</dbReference>
<dbReference type="EMBL" id="BSFF01000003">
    <property type="protein sequence ID" value="GLK56605.1"/>
    <property type="molecule type" value="Genomic_DNA"/>
</dbReference>
<feature type="domain" description="AprE-like long alpha-helical hairpin" evidence="10">
    <location>
        <begin position="93"/>
        <end position="283"/>
    </location>
</feature>
<keyword evidence="8" id="KW-0472">Membrane</keyword>
<keyword evidence="6" id="KW-0812">Transmembrane</keyword>
<evidence type="ECO:0000259" key="10">
    <source>
        <dbReference type="Pfam" id="PF25994"/>
    </source>
</evidence>
<reference evidence="13 14" key="2">
    <citation type="submission" date="2021-01" db="EMBL/GenBank/DDBJ databases">
        <title>Genomic Encyclopedia of Type Strains, Phase IV (KMG-IV): sequencing the most valuable type-strain genomes for metagenomic binning, comparative biology and taxonomic classification.</title>
        <authorList>
            <person name="Goeker M."/>
        </authorList>
    </citation>
    <scope>NUCLEOTIDE SEQUENCE [LARGE SCALE GENOMIC DNA]</scope>
    <source>
        <strain evidence="13 14">DSM 6130</strain>
    </source>
</reference>
<dbReference type="PANTHER" id="PTHR30386:SF17">
    <property type="entry name" value="ALKALINE PROTEASE SECRETION PROTEIN APRE"/>
    <property type="match status" value="1"/>
</dbReference>
<dbReference type="AlphaFoldDB" id="A0A9W6MSA9"/>
<dbReference type="NCBIfam" id="TIGR01843">
    <property type="entry name" value="type_I_hlyD"/>
    <property type="match status" value="1"/>
</dbReference>
<dbReference type="GO" id="GO:0015031">
    <property type="term" value="P:protein transport"/>
    <property type="evidence" value="ECO:0007669"/>
    <property type="project" value="InterPro"/>
</dbReference>
<dbReference type="PANTHER" id="PTHR30386">
    <property type="entry name" value="MEMBRANE FUSION SUBUNIT OF EMRAB-TOLC MULTIDRUG EFFLUX PUMP"/>
    <property type="match status" value="1"/>
</dbReference>
<reference evidence="12" key="3">
    <citation type="submission" date="2023-01" db="EMBL/GenBank/DDBJ databases">
        <authorList>
            <person name="Sun Q."/>
            <person name="Evtushenko L."/>
        </authorList>
    </citation>
    <scope>NUCLEOTIDE SEQUENCE</scope>
    <source>
        <strain evidence="12">VKM B-1606</strain>
    </source>
</reference>
<evidence type="ECO:0000256" key="1">
    <source>
        <dbReference type="ARBA" id="ARBA00004377"/>
    </source>
</evidence>
<keyword evidence="3 9" id="KW-0813">Transport</keyword>
<evidence type="ECO:0000313" key="14">
    <source>
        <dbReference type="Proteomes" id="UP000758856"/>
    </source>
</evidence>
<dbReference type="InterPro" id="IPR010129">
    <property type="entry name" value="T1SS_HlyD"/>
</dbReference>
<dbReference type="PRINTS" id="PR01490">
    <property type="entry name" value="RTXTOXIND"/>
</dbReference>
<comment type="similarity">
    <text evidence="2 9">Belongs to the membrane fusion protein (MFP) (TC 8.A.1) family.</text>
</comment>
<keyword evidence="7" id="KW-1133">Transmembrane helix</keyword>
<evidence type="ECO:0000256" key="7">
    <source>
        <dbReference type="ARBA" id="ARBA00022989"/>
    </source>
</evidence>
<comment type="subcellular location">
    <subcellularLocation>
        <location evidence="1 9">Cell inner membrane</location>
        <topology evidence="1 9">Single-pass membrane protein</topology>
    </subcellularLocation>
</comment>
<reference evidence="12" key="1">
    <citation type="journal article" date="2014" name="Int. J. Syst. Evol. Microbiol.">
        <title>Complete genome sequence of Corynebacterium casei LMG S-19264T (=DSM 44701T), isolated from a smear-ripened cheese.</title>
        <authorList>
            <consortium name="US DOE Joint Genome Institute (JGI-PGF)"/>
            <person name="Walter F."/>
            <person name="Albersmeier A."/>
            <person name="Kalinowski J."/>
            <person name="Ruckert C."/>
        </authorList>
    </citation>
    <scope>NUCLEOTIDE SEQUENCE</scope>
    <source>
        <strain evidence="12">VKM B-1606</strain>
    </source>
</reference>
<dbReference type="Proteomes" id="UP001143400">
    <property type="component" value="Unassembled WGS sequence"/>
</dbReference>
<dbReference type="InterPro" id="IPR058781">
    <property type="entry name" value="HH_AprE-like"/>
</dbReference>
<evidence type="ECO:0000256" key="5">
    <source>
        <dbReference type="ARBA" id="ARBA00022519"/>
    </source>
</evidence>
<evidence type="ECO:0000256" key="8">
    <source>
        <dbReference type="ARBA" id="ARBA00023136"/>
    </source>
</evidence>
<dbReference type="RefSeq" id="WP_204950790.1">
    <property type="nucleotide sequence ID" value="NZ_BSFF01000003.1"/>
</dbReference>
<sequence>MIARAKCTATDSAIRRHVGLAVAGLAALIGGVGGVAVAVELSGAVVAPGAVVVDSHVKKVQHPTGGVVGEIRVRDGAKVKAGDLLLRLDETVARANLAIVNKSLDELAAREARLLAERDDAPEMAISRSLAAREGEEDITGLLQGERRLFGARLEARQGQEGQLRERAGQTREQIKGLELQAAAKADEIALIREELVGVEQLFKNRLVPITRVTQLRREETRLRGERGQLISEIAQSRGRISETAMQIIQLGQDLRSEVSGDLREIQAKRAELVERKIAAQDQLTRTDIRAPQDGVVHQLAVFTVGGVIGAAETVMLVVPASDNLLVEAKISPQDIDQIQLGQPAFIRLSSFDQRTTPELNGVVSLVPADLVAEQRTGAQYYPVHITLSTDEQAKLKGRKLVPGMPVESFVQTGYRSLFSYLTKPVSDQFARAFRQE</sequence>
<keyword evidence="4 9" id="KW-1003">Cell membrane</keyword>
<evidence type="ECO:0000256" key="9">
    <source>
        <dbReference type="RuleBase" id="RU365093"/>
    </source>
</evidence>